<keyword evidence="2 5" id="KW-0812">Transmembrane</keyword>
<keyword evidence="8" id="KW-1185">Reference proteome</keyword>
<keyword evidence="3 5" id="KW-1133">Transmembrane helix</keyword>
<evidence type="ECO:0000256" key="3">
    <source>
        <dbReference type="ARBA" id="ARBA00022989"/>
    </source>
</evidence>
<feature type="domain" description="EamA" evidence="6">
    <location>
        <begin position="9"/>
        <end position="141"/>
    </location>
</feature>
<evidence type="ECO:0000256" key="2">
    <source>
        <dbReference type="ARBA" id="ARBA00022692"/>
    </source>
</evidence>
<dbReference type="InterPro" id="IPR000620">
    <property type="entry name" value="EamA_dom"/>
</dbReference>
<feature type="transmembrane region" description="Helical" evidence="5">
    <location>
        <begin position="40"/>
        <end position="62"/>
    </location>
</feature>
<dbReference type="PANTHER" id="PTHR22911">
    <property type="entry name" value="ACYL-MALONYL CONDENSING ENZYME-RELATED"/>
    <property type="match status" value="1"/>
</dbReference>
<feature type="transmembrane region" description="Helical" evidence="5">
    <location>
        <begin position="99"/>
        <end position="118"/>
    </location>
</feature>
<feature type="transmembrane region" description="Helical" evidence="5">
    <location>
        <begin position="207"/>
        <end position="226"/>
    </location>
</feature>
<dbReference type="EMBL" id="JAAEJV010000100">
    <property type="protein sequence ID" value="MBF5060233.1"/>
    <property type="molecule type" value="Genomic_DNA"/>
</dbReference>
<dbReference type="PANTHER" id="PTHR22911:SF6">
    <property type="entry name" value="SOLUTE CARRIER FAMILY 35 MEMBER G1"/>
    <property type="match status" value="1"/>
</dbReference>
<feature type="transmembrane region" description="Helical" evidence="5">
    <location>
        <begin position="74"/>
        <end position="93"/>
    </location>
</feature>
<name>A0ABS0B1F9_9BACT</name>
<feature type="transmembrane region" description="Helical" evidence="5">
    <location>
        <begin position="181"/>
        <end position="201"/>
    </location>
</feature>
<reference evidence="7 8" key="1">
    <citation type="submission" date="2020-01" db="EMBL/GenBank/DDBJ databases">
        <title>Draft genome sequence of Cand. Neptunochlamydia vexilliferae K9.</title>
        <authorList>
            <person name="Schulz F."/>
            <person name="Koestlbacher S."/>
            <person name="Wascher F."/>
            <person name="Pizzetti I."/>
            <person name="Horn M."/>
        </authorList>
    </citation>
    <scope>NUCLEOTIDE SEQUENCE [LARGE SCALE GENOMIC DNA]</scope>
    <source>
        <strain evidence="7 8">K9</strain>
    </source>
</reference>
<dbReference type="SUPFAM" id="SSF103481">
    <property type="entry name" value="Multidrug resistance efflux transporter EmrE"/>
    <property type="match status" value="2"/>
</dbReference>
<evidence type="ECO:0000313" key="8">
    <source>
        <dbReference type="Proteomes" id="UP001194714"/>
    </source>
</evidence>
<evidence type="ECO:0000256" key="1">
    <source>
        <dbReference type="ARBA" id="ARBA00004141"/>
    </source>
</evidence>
<feature type="transmembrane region" description="Helical" evidence="5">
    <location>
        <begin position="147"/>
        <end position="169"/>
    </location>
</feature>
<protein>
    <recommendedName>
        <fullName evidence="6">EamA domain-containing protein</fullName>
    </recommendedName>
</protein>
<feature type="domain" description="EamA" evidence="6">
    <location>
        <begin position="151"/>
        <end position="280"/>
    </location>
</feature>
<gene>
    <name evidence="7" type="ORF">NEPTK9_001766</name>
</gene>
<sequence length="285" mass="31916">MRHASTPLAVTYSLLAALSYATLAFTVKWAEAFLPTTLLIFFRQLFGLMILLPIASFKLGSLKELRTKIFPIHMLRAFASLSSMFCLYFALRYLPLTDAVLLTYTRPLFIPIVVYLWFQKKWTKNTWIGLVMGFLGVVLILRPDSHMFNIASLVGLAAGLFGAISFTTIRRLTKSEPPERITFFYLILSLPLAAVPLATNWKTPTLFGWGILVLIAIVAIIYQLFLSRAYRHAKAVQVSSLLYSSVAFAYFFDVLFGSATLPLSAFVGIALIILGSIVTLRTQKH</sequence>
<evidence type="ECO:0000259" key="6">
    <source>
        <dbReference type="Pfam" id="PF00892"/>
    </source>
</evidence>
<dbReference type="Proteomes" id="UP001194714">
    <property type="component" value="Unassembled WGS sequence"/>
</dbReference>
<feature type="transmembrane region" description="Helical" evidence="5">
    <location>
        <begin position="238"/>
        <end position="257"/>
    </location>
</feature>
<evidence type="ECO:0000256" key="4">
    <source>
        <dbReference type="ARBA" id="ARBA00023136"/>
    </source>
</evidence>
<evidence type="ECO:0000313" key="7">
    <source>
        <dbReference type="EMBL" id="MBF5060233.1"/>
    </source>
</evidence>
<feature type="transmembrane region" description="Helical" evidence="5">
    <location>
        <begin position="125"/>
        <end position="141"/>
    </location>
</feature>
<dbReference type="RefSeq" id="WP_194848546.1">
    <property type="nucleotide sequence ID" value="NZ_JAAEJV010000100.1"/>
</dbReference>
<evidence type="ECO:0000256" key="5">
    <source>
        <dbReference type="SAM" id="Phobius"/>
    </source>
</evidence>
<organism evidence="7 8">
    <name type="scientific">Candidatus Neptunichlamydia vexilliferae</name>
    <dbReference type="NCBI Taxonomy" id="1651774"/>
    <lineage>
        <taxon>Bacteria</taxon>
        <taxon>Pseudomonadati</taxon>
        <taxon>Chlamydiota</taxon>
        <taxon>Chlamydiia</taxon>
        <taxon>Parachlamydiales</taxon>
        <taxon>Simkaniaceae</taxon>
        <taxon>Candidatus Neptunichlamydia</taxon>
    </lineage>
</organism>
<keyword evidence="4 5" id="KW-0472">Membrane</keyword>
<comment type="subcellular location">
    <subcellularLocation>
        <location evidence="1">Membrane</location>
        <topology evidence="1">Multi-pass membrane protein</topology>
    </subcellularLocation>
</comment>
<dbReference type="InterPro" id="IPR037185">
    <property type="entry name" value="EmrE-like"/>
</dbReference>
<feature type="transmembrane region" description="Helical" evidence="5">
    <location>
        <begin position="263"/>
        <end position="280"/>
    </location>
</feature>
<comment type="caution">
    <text evidence="7">The sequence shown here is derived from an EMBL/GenBank/DDBJ whole genome shotgun (WGS) entry which is preliminary data.</text>
</comment>
<proteinExistence type="predicted"/>
<accession>A0ABS0B1F9</accession>
<dbReference type="Pfam" id="PF00892">
    <property type="entry name" value="EamA"/>
    <property type="match status" value="2"/>
</dbReference>